<dbReference type="EMBL" id="UINC01038954">
    <property type="protein sequence ID" value="SVB36725.1"/>
    <property type="molecule type" value="Genomic_DNA"/>
</dbReference>
<accession>A0A382DEN8</accession>
<dbReference type="AlphaFoldDB" id="A0A382DEN8"/>
<proteinExistence type="predicted"/>
<gene>
    <name evidence="1" type="ORF">METZ01_LOCUS189579</name>
</gene>
<protein>
    <submittedName>
        <fullName evidence="1">Uncharacterized protein</fullName>
    </submittedName>
</protein>
<name>A0A382DEN8_9ZZZZ</name>
<reference evidence="1" key="1">
    <citation type="submission" date="2018-05" db="EMBL/GenBank/DDBJ databases">
        <authorList>
            <person name="Lanie J.A."/>
            <person name="Ng W.-L."/>
            <person name="Kazmierczak K.M."/>
            <person name="Andrzejewski T.M."/>
            <person name="Davidsen T.M."/>
            <person name="Wayne K.J."/>
            <person name="Tettelin H."/>
            <person name="Glass J.I."/>
            <person name="Rusch D."/>
            <person name="Podicherti R."/>
            <person name="Tsui H.-C.T."/>
            <person name="Winkler M.E."/>
        </authorList>
    </citation>
    <scope>NUCLEOTIDE SEQUENCE</scope>
</reference>
<evidence type="ECO:0000313" key="1">
    <source>
        <dbReference type="EMBL" id="SVB36725.1"/>
    </source>
</evidence>
<organism evidence="1">
    <name type="scientific">marine metagenome</name>
    <dbReference type="NCBI Taxonomy" id="408172"/>
    <lineage>
        <taxon>unclassified sequences</taxon>
        <taxon>metagenomes</taxon>
        <taxon>ecological metagenomes</taxon>
    </lineage>
</organism>
<sequence length="35" mass="3689">MQEACSNESLGFETERLGDGLGVEIPVPCENPGLP</sequence>